<reference evidence="10" key="1">
    <citation type="submission" date="2022-12" db="EMBL/GenBank/DDBJ databases">
        <authorList>
            <person name="Alioto T."/>
            <person name="Alioto T."/>
            <person name="Gomez Garrido J."/>
        </authorList>
    </citation>
    <scope>NUCLEOTIDE SEQUENCE</scope>
</reference>
<evidence type="ECO:0000256" key="2">
    <source>
        <dbReference type="ARBA" id="ARBA00005733"/>
    </source>
</evidence>
<dbReference type="InterPro" id="IPR052488">
    <property type="entry name" value="DMBX_homeobox"/>
</dbReference>
<dbReference type="SMART" id="SM00389">
    <property type="entry name" value="HOX"/>
    <property type="match status" value="1"/>
</dbReference>
<dbReference type="GO" id="GO:0000977">
    <property type="term" value="F:RNA polymerase II transcription regulatory region sequence-specific DNA binding"/>
    <property type="evidence" value="ECO:0007669"/>
    <property type="project" value="TreeGrafter"/>
</dbReference>
<dbReference type="GO" id="GO:0000981">
    <property type="term" value="F:DNA-binding transcription factor activity, RNA polymerase II-specific"/>
    <property type="evidence" value="ECO:0007669"/>
    <property type="project" value="InterPro"/>
</dbReference>
<keyword evidence="11" id="KW-1185">Reference proteome</keyword>
<dbReference type="AlphaFoldDB" id="A0AA35LMQ1"/>
<feature type="DNA-binding region" description="Homeobox" evidence="6">
    <location>
        <begin position="60"/>
        <end position="119"/>
    </location>
</feature>
<evidence type="ECO:0000256" key="8">
    <source>
        <dbReference type="SAM" id="MobiDB-lite"/>
    </source>
</evidence>
<dbReference type="InterPro" id="IPR009057">
    <property type="entry name" value="Homeodomain-like_sf"/>
</dbReference>
<proteinExistence type="inferred from homology"/>
<dbReference type="Pfam" id="PF00046">
    <property type="entry name" value="Homeodomain"/>
    <property type="match status" value="1"/>
</dbReference>
<dbReference type="InterPro" id="IPR017970">
    <property type="entry name" value="Homeobox_CS"/>
</dbReference>
<evidence type="ECO:0000256" key="6">
    <source>
        <dbReference type="PROSITE-ProRule" id="PRU00108"/>
    </source>
</evidence>
<dbReference type="CDD" id="cd00086">
    <property type="entry name" value="homeodomain"/>
    <property type="match status" value="1"/>
</dbReference>
<gene>
    <name evidence="10" type="ORF">PODLI_1B018736</name>
</gene>
<dbReference type="EMBL" id="OX395144">
    <property type="protein sequence ID" value="CAI5799125.1"/>
    <property type="molecule type" value="Genomic_DNA"/>
</dbReference>
<evidence type="ECO:0000313" key="10">
    <source>
        <dbReference type="EMBL" id="CAI5799125.1"/>
    </source>
</evidence>
<dbReference type="GO" id="GO:0005634">
    <property type="term" value="C:nucleus"/>
    <property type="evidence" value="ECO:0007669"/>
    <property type="project" value="UniProtKB-SubCell"/>
</dbReference>
<feature type="region of interest" description="Disordered" evidence="8">
    <location>
        <begin position="113"/>
        <end position="141"/>
    </location>
</feature>
<feature type="compositionally biased region" description="Basic residues" evidence="8">
    <location>
        <begin position="113"/>
        <end position="126"/>
    </location>
</feature>
<evidence type="ECO:0000256" key="5">
    <source>
        <dbReference type="ARBA" id="ARBA00023242"/>
    </source>
</evidence>
<evidence type="ECO:0000256" key="1">
    <source>
        <dbReference type="ARBA" id="ARBA00004123"/>
    </source>
</evidence>
<protein>
    <submittedName>
        <fullName evidence="10">Mesencephalon homeobox 1-like</fullName>
    </submittedName>
</protein>
<dbReference type="PANTHER" id="PTHR46639:SF2">
    <property type="entry name" value="DIENCEPHALON_MESENCEPHALON HOMEOBOX PROTEIN 1"/>
    <property type="match status" value="1"/>
</dbReference>
<evidence type="ECO:0000256" key="7">
    <source>
        <dbReference type="RuleBase" id="RU000682"/>
    </source>
</evidence>
<accession>A0AA35LMQ1</accession>
<evidence type="ECO:0000259" key="9">
    <source>
        <dbReference type="PROSITE" id="PS50071"/>
    </source>
</evidence>
<dbReference type="SUPFAM" id="SSF46689">
    <property type="entry name" value="Homeodomain-like"/>
    <property type="match status" value="1"/>
</dbReference>
<feature type="domain" description="Homeobox" evidence="9">
    <location>
        <begin position="58"/>
        <end position="118"/>
    </location>
</feature>
<dbReference type="Proteomes" id="UP001178461">
    <property type="component" value="Chromosome 18"/>
</dbReference>
<evidence type="ECO:0000256" key="3">
    <source>
        <dbReference type="ARBA" id="ARBA00023125"/>
    </source>
</evidence>
<organism evidence="10 11">
    <name type="scientific">Podarcis lilfordi</name>
    <name type="common">Lilford's wall lizard</name>
    <dbReference type="NCBI Taxonomy" id="74358"/>
    <lineage>
        <taxon>Eukaryota</taxon>
        <taxon>Metazoa</taxon>
        <taxon>Chordata</taxon>
        <taxon>Craniata</taxon>
        <taxon>Vertebrata</taxon>
        <taxon>Euteleostomi</taxon>
        <taxon>Lepidosauria</taxon>
        <taxon>Squamata</taxon>
        <taxon>Bifurcata</taxon>
        <taxon>Unidentata</taxon>
        <taxon>Episquamata</taxon>
        <taxon>Laterata</taxon>
        <taxon>Lacertibaenia</taxon>
        <taxon>Lacertidae</taxon>
        <taxon>Podarcis</taxon>
    </lineage>
</organism>
<dbReference type="PROSITE" id="PS50071">
    <property type="entry name" value="HOMEOBOX_2"/>
    <property type="match status" value="1"/>
</dbReference>
<feature type="region of interest" description="Disordered" evidence="8">
    <location>
        <begin position="188"/>
        <end position="209"/>
    </location>
</feature>
<keyword evidence="5 6" id="KW-0539">Nucleus</keyword>
<dbReference type="InterPro" id="IPR001356">
    <property type="entry name" value="HD"/>
</dbReference>
<dbReference type="PROSITE" id="PS00027">
    <property type="entry name" value="HOMEOBOX_1"/>
    <property type="match status" value="1"/>
</dbReference>
<sequence>MTSPSLLYTVPPHLPLAPGGCCSSFLPAPSTQLTPFCAVPAMDHLAEIFLDLHYGLPQRRRRSRTVFTAQQREALENAFERTHYPDMGTRERLSAFANLPEARVQVWFKNRRAKFRKSQHEPRKKPPRTDHPPGILAGGRGATETDRHHLQVPRMWTTSQSAVPGKKQLVAAVAEDHTDTAPRPLLAGAQAVSGAAPLDPTPVQRETRRRPDLGLWCGSALPLHTYWLST</sequence>
<comment type="similarity">
    <text evidence="2">Belongs to the paired homeobox family.</text>
</comment>
<evidence type="ECO:0000256" key="4">
    <source>
        <dbReference type="ARBA" id="ARBA00023155"/>
    </source>
</evidence>
<evidence type="ECO:0000313" key="11">
    <source>
        <dbReference type="Proteomes" id="UP001178461"/>
    </source>
</evidence>
<dbReference type="PANTHER" id="PTHR46639">
    <property type="entry name" value="DIENCEPHALON/MESENCEPHALON HOMEOBOX PROTEIN 1"/>
    <property type="match status" value="1"/>
</dbReference>
<keyword evidence="3 6" id="KW-0238">DNA-binding</keyword>
<dbReference type="FunFam" id="1.10.10.60:FF:000679">
    <property type="entry name" value="Homeobox protein aristaless"/>
    <property type="match status" value="1"/>
</dbReference>
<dbReference type="Gene3D" id="1.10.10.60">
    <property type="entry name" value="Homeodomain-like"/>
    <property type="match status" value="1"/>
</dbReference>
<name>A0AA35LMQ1_9SAUR</name>
<comment type="subcellular location">
    <subcellularLocation>
        <location evidence="1 6 7">Nucleus</location>
    </subcellularLocation>
</comment>
<keyword evidence="4 6" id="KW-0371">Homeobox</keyword>